<evidence type="ECO:0000313" key="12">
    <source>
        <dbReference type="EMBL" id="TPG46076.1"/>
    </source>
</evidence>
<dbReference type="CDD" id="cd04485">
    <property type="entry name" value="DnaE_OBF"/>
    <property type="match status" value="1"/>
</dbReference>
<dbReference type="Pfam" id="PF07733">
    <property type="entry name" value="DNA_pol3_alpha"/>
    <property type="match status" value="1"/>
</dbReference>
<keyword evidence="7 9" id="KW-0234">DNA repair</keyword>
<dbReference type="GO" id="GO:0006281">
    <property type="term" value="P:DNA repair"/>
    <property type="evidence" value="ECO:0007669"/>
    <property type="project" value="UniProtKB-UniRule"/>
</dbReference>
<dbReference type="InterPro" id="IPR023073">
    <property type="entry name" value="DnaE2"/>
</dbReference>
<dbReference type="HAMAP" id="MF_01902">
    <property type="entry name" value="DNApol_error_prone"/>
    <property type="match status" value="1"/>
</dbReference>
<dbReference type="Gene3D" id="3.20.20.140">
    <property type="entry name" value="Metal-dependent hydrolases"/>
    <property type="match status" value="1"/>
</dbReference>
<evidence type="ECO:0000256" key="3">
    <source>
        <dbReference type="ARBA" id="ARBA00022695"/>
    </source>
</evidence>
<keyword evidence="4 9" id="KW-0235">DNA replication</keyword>
<accession>A0A502F9K4</accession>
<evidence type="ECO:0000256" key="7">
    <source>
        <dbReference type="ARBA" id="ARBA00023204"/>
    </source>
</evidence>
<evidence type="ECO:0000259" key="11">
    <source>
        <dbReference type="SMART" id="SM00481"/>
    </source>
</evidence>
<dbReference type="GO" id="GO:0008408">
    <property type="term" value="F:3'-5' exonuclease activity"/>
    <property type="evidence" value="ECO:0007669"/>
    <property type="project" value="InterPro"/>
</dbReference>
<dbReference type="InterPro" id="IPR004805">
    <property type="entry name" value="DnaE2/DnaE/PolC"/>
</dbReference>
<dbReference type="NCBIfam" id="NF004225">
    <property type="entry name" value="PRK05672.1"/>
    <property type="match status" value="1"/>
</dbReference>
<evidence type="ECO:0000256" key="10">
    <source>
        <dbReference type="SAM" id="MobiDB-lite"/>
    </source>
</evidence>
<dbReference type="Gene3D" id="1.10.150.870">
    <property type="match status" value="1"/>
</dbReference>
<dbReference type="InterPro" id="IPR029460">
    <property type="entry name" value="DNAPol_HHH"/>
</dbReference>
<dbReference type="InterPro" id="IPR003141">
    <property type="entry name" value="Pol/His_phosphatase_N"/>
</dbReference>
<dbReference type="InterPro" id="IPR011708">
    <property type="entry name" value="DNA_pol3_alpha_NTPase_dom"/>
</dbReference>
<dbReference type="PANTHER" id="PTHR32294">
    <property type="entry name" value="DNA POLYMERASE III SUBUNIT ALPHA"/>
    <property type="match status" value="1"/>
</dbReference>
<reference evidence="12 13" key="1">
    <citation type="journal article" date="2019" name="Environ. Microbiol.">
        <title>Species interactions and distinct microbial communities in high Arctic permafrost affected cryosols are associated with the CH4 and CO2 gas fluxes.</title>
        <authorList>
            <person name="Altshuler I."/>
            <person name="Hamel J."/>
            <person name="Turney S."/>
            <person name="Magnuson E."/>
            <person name="Levesque R."/>
            <person name="Greer C."/>
            <person name="Whyte L.G."/>
        </authorList>
    </citation>
    <scope>NUCLEOTIDE SEQUENCE [LARGE SCALE GENOMIC DNA]</scope>
    <source>
        <strain evidence="12 13">S9.3B</strain>
    </source>
</reference>
<dbReference type="GO" id="GO:0005737">
    <property type="term" value="C:cytoplasm"/>
    <property type="evidence" value="ECO:0007669"/>
    <property type="project" value="UniProtKB-SubCell"/>
</dbReference>
<comment type="catalytic activity">
    <reaction evidence="8 9">
        <text>DNA(n) + a 2'-deoxyribonucleoside 5'-triphosphate = DNA(n+1) + diphosphate</text>
        <dbReference type="Rhea" id="RHEA:22508"/>
        <dbReference type="Rhea" id="RHEA-COMP:17339"/>
        <dbReference type="Rhea" id="RHEA-COMP:17340"/>
        <dbReference type="ChEBI" id="CHEBI:33019"/>
        <dbReference type="ChEBI" id="CHEBI:61560"/>
        <dbReference type="ChEBI" id="CHEBI:173112"/>
        <dbReference type="EC" id="2.7.7.7"/>
    </reaction>
</comment>
<proteinExistence type="inferred from homology"/>
<feature type="domain" description="Polymerase/histidinol phosphatase N-terminal" evidence="11">
    <location>
        <begin position="20"/>
        <end position="87"/>
    </location>
</feature>
<evidence type="ECO:0000256" key="8">
    <source>
        <dbReference type="ARBA" id="ARBA00049244"/>
    </source>
</evidence>
<comment type="function">
    <text evidence="9">DNA polymerase involved in damage-induced mutagenesis and translesion synthesis (TLS). It is not the major replicative DNA polymerase.</text>
</comment>
<keyword evidence="3 9" id="KW-0548">Nucleotidyltransferase</keyword>
<dbReference type="InterPro" id="IPR004013">
    <property type="entry name" value="PHP_dom"/>
</dbReference>
<comment type="caution">
    <text evidence="12">The sequence shown here is derived from an EMBL/GenBank/DDBJ whole genome shotgun (WGS) entry which is preliminary data.</text>
</comment>
<comment type="subcellular location">
    <subcellularLocation>
        <location evidence="9">Cytoplasm</location>
    </subcellularLocation>
</comment>
<dbReference type="PANTHER" id="PTHR32294:SF4">
    <property type="entry name" value="ERROR-PRONE DNA POLYMERASE"/>
    <property type="match status" value="1"/>
</dbReference>
<evidence type="ECO:0000313" key="13">
    <source>
        <dbReference type="Proteomes" id="UP000317078"/>
    </source>
</evidence>
<dbReference type="Pfam" id="PF17657">
    <property type="entry name" value="DNA_pol3_finger"/>
    <property type="match status" value="1"/>
</dbReference>
<dbReference type="Proteomes" id="UP000317078">
    <property type="component" value="Unassembled WGS sequence"/>
</dbReference>
<evidence type="ECO:0000256" key="9">
    <source>
        <dbReference type="HAMAP-Rule" id="MF_01902"/>
    </source>
</evidence>
<evidence type="ECO:0000256" key="2">
    <source>
        <dbReference type="ARBA" id="ARBA00022679"/>
    </source>
</evidence>
<dbReference type="SMART" id="SM00481">
    <property type="entry name" value="POLIIIAc"/>
    <property type="match status" value="1"/>
</dbReference>
<dbReference type="Pfam" id="PF14579">
    <property type="entry name" value="HHH_6"/>
    <property type="match status" value="1"/>
</dbReference>
<feature type="region of interest" description="Disordered" evidence="10">
    <location>
        <begin position="1079"/>
        <end position="1129"/>
    </location>
</feature>
<dbReference type="EC" id="2.7.7.7" evidence="9"/>
<dbReference type="AlphaFoldDB" id="A0A502F9K4"/>
<protein>
    <recommendedName>
        <fullName evidence="9">Error-prone DNA polymerase</fullName>
        <ecNumber evidence="9">2.7.7.7</ecNumber>
    </recommendedName>
</protein>
<dbReference type="GO" id="GO:0003887">
    <property type="term" value="F:DNA-directed DNA polymerase activity"/>
    <property type="evidence" value="ECO:0007669"/>
    <property type="project" value="UniProtKB-UniRule"/>
</dbReference>
<keyword evidence="5 9" id="KW-0227">DNA damage</keyword>
<evidence type="ECO:0000256" key="1">
    <source>
        <dbReference type="ARBA" id="ARBA00022490"/>
    </source>
</evidence>
<name>A0A502F9K4_9PROT</name>
<feature type="compositionally biased region" description="Polar residues" evidence="10">
    <location>
        <begin position="1118"/>
        <end position="1129"/>
    </location>
</feature>
<keyword evidence="2 9" id="KW-0808">Transferase</keyword>
<dbReference type="GO" id="GO:0006260">
    <property type="term" value="P:DNA replication"/>
    <property type="evidence" value="ECO:0007669"/>
    <property type="project" value="UniProtKB-KW"/>
</dbReference>
<dbReference type="Pfam" id="PF02811">
    <property type="entry name" value="PHP"/>
    <property type="match status" value="1"/>
</dbReference>
<evidence type="ECO:0000256" key="5">
    <source>
        <dbReference type="ARBA" id="ARBA00022763"/>
    </source>
</evidence>
<dbReference type="OrthoDB" id="9803237at2"/>
<organism evidence="12 13">
    <name type="scientific">Muricoccus nepalensis</name>
    <dbReference type="NCBI Taxonomy" id="1854500"/>
    <lineage>
        <taxon>Bacteria</taxon>
        <taxon>Pseudomonadati</taxon>
        <taxon>Pseudomonadota</taxon>
        <taxon>Alphaproteobacteria</taxon>
        <taxon>Acetobacterales</taxon>
        <taxon>Roseomonadaceae</taxon>
        <taxon>Muricoccus</taxon>
    </lineage>
</organism>
<sequence>MGRAVPGGREQPRPPVQPFAELAARSNFSFLDGASHPWELAATAKALGYSGLGLCDTNTLAGVVRGHVAAKEAGIPFAVGCRLRLEDGAEYLVWPTCRASYGRLTALLSRARMASPKEACRIGRDDLLAAAAGWVLAAVPPEEAREGGAAGFEERFRREAQLLRGRLALPMMVAASHTLRGDDQRRLDRLAVVAASAGGWLLAVGDVRYHVASRRRLADVLTAIRLGTTVDAIGAAAELNAERRPKSLAEVALRFARHPEAVANTLRVLEATRGFSLEGLRYEYPDEVVDPGRTAQETLEARVAATLAERWTVVPAEIEGRIAHELRLIGELGYAPYFLTVEAIVRFARERGILCQGRGSAANSAVCYALGITAVDPGKHDLLFERFVSASRGEPPDIDIDFEHERREEVIQHLYERYGRERAAICGTVIRYRPKSALREVGKAMGLSEDVTARLARASWGGGGEGSLADLAQGEGLDLSDPRLATTMELAEEILDFPRHTATHVGGFVITRGALTELAVVGNAAMEGRTVLEWDKDDIDALGILKVDVLALGMLSCLRRSFDLLRRHGGPDHDLASLPRECAETYAMLRRADSVGVFQVESRAQMNMLPRLRPATFYDLVVEVAIVRPGPIAGDLVHPYLRRKAGEEPVSFPSPSPEHGPADELERVLGKTLGVPLFQEQVMRVAIVAAGFTPDEADQLRRAMATFKLTGGVARYRERLVEGMVRRGYEAAFAEQIFAQIEGFGSYGFPESHAASFAHLVYASSWLKRHHPAVFTCALLNSQPMGFYAPAQLVRDAREHGVLVRPVDVNASDWNSTLEPERESRGGLALRLGLRLVTGLPEAEAQALLRARRARNGAPFASVEDAAIRAGVGRRTLEALAAANAFGPTGTVRRRAVWDAAVAASGPQQLPLFAVARDTAAAAMAASAPLMAEPEAALPQQGEGEEAVDDYRATSLTLGRHPMAILRPTLDRLGLGDTRQLGNLRPGARIRLPGIVLMRQRPGTSKGVVFLTVEDEFGTGNLVVFAAIAERDRPALLSARLLVAEGRVERVSEHVEVPINHLVVARLLDRSDLLDRLSQGEPGGEWAERALGGGRRGQAAGAGKPPPCPTEVQGLPVTPSSPLCTNRPG</sequence>
<dbReference type="InterPro" id="IPR040982">
    <property type="entry name" value="DNA_pol3_finger"/>
</dbReference>
<comment type="similarity">
    <text evidence="9">Belongs to the DNA polymerase type-C family. DnaE2 subfamily.</text>
</comment>
<keyword evidence="1 9" id="KW-0963">Cytoplasm</keyword>
<dbReference type="NCBIfam" id="TIGR00594">
    <property type="entry name" value="polc"/>
    <property type="match status" value="1"/>
</dbReference>
<keyword evidence="13" id="KW-1185">Reference proteome</keyword>
<keyword evidence="6 9" id="KW-0239">DNA-directed DNA polymerase</keyword>
<dbReference type="EMBL" id="RCZP01000042">
    <property type="protein sequence ID" value="TPG46076.1"/>
    <property type="molecule type" value="Genomic_DNA"/>
</dbReference>
<gene>
    <name evidence="12" type="primary">dnaE</name>
    <name evidence="9" type="synonym">dnaE2</name>
    <name evidence="12" type="ORF">EAH89_25235</name>
</gene>
<evidence type="ECO:0000256" key="6">
    <source>
        <dbReference type="ARBA" id="ARBA00022932"/>
    </source>
</evidence>
<evidence type="ECO:0000256" key="4">
    <source>
        <dbReference type="ARBA" id="ARBA00022705"/>
    </source>
</evidence>